<proteinExistence type="inferred from homology"/>
<keyword evidence="3" id="KW-1185">Reference proteome</keyword>
<dbReference type="Gene3D" id="2.40.160.200">
    <property type="entry name" value="LURP1-related"/>
    <property type="match status" value="1"/>
</dbReference>
<name>A0AAQ3WC04_9ENTE</name>
<dbReference type="Proteomes" id="UP000194948">
    <property type="component" value="Chromosome"/>
</dbReference>
<reference evidence="2 3" key="2">
    <citation type="submission" date="2024-03" db="EMBL/GenBank/DDBJ databases">
        <title>The Genome Sequence of Enterococcus sp. DIV0205d.</title>
        <authorList>
            <consortium name="The Broad Institute Genomics Platform"/>
            <consortium name="The Broad Institute Microbial Omics Core"/>
            <consortium name="The Broad Institute Genomic Center for Infectious Diseases"/>
            <person name="Earl A."/>
            <person name="Manson A."/>
            <person name="Gilmore M."/>
            <person name="Schwartman J."/>
            <person name="Shea T."/>
            <person name="Abouelleil A."/>
            <person name="Cao P."/>
            <person name="Chapman S."/>
            <person name="Cusick C."/>
            <person name="Young S."/>
            <person name="Neafsey D."/>
            <person name="Nusbaum C."/>
            <person name="Birren B."/>
        </authorList>
    </citation>
    <scope>NUCLEOTIDE SEQUENCE [LARGE SCALE GENOMIC DNA]</scope>
    <source>
        <strain evidence="2 3">7F3_DIV0205</strain>
    </source>
</reference>
<dbReference type="EMBL" id="CP147244">
    <property type="protein sequence ID" value="WYK00518.1"/>
    <property type="molecule type" value="Genomic_DNA"/>
</dbReference>
<evidence type="ECO:0000313" key="3">
    <source>
        <dbReference type="Proteomes" id="UP000194948"/>
    </source>
</evidence>
<dbReference type="Pfam" id="PF04525">
    <property type="entry name" value="LOR"/>
    <property type="match status" value="1"/>
</dbReference>
<organism evidence="2 3">
    <name type="scientific">Candidatus Enterococcus palustris</name>
    <dbReference type="NCBI Taxonomy" id="1834189"/>
    <lineage>
        <taxon>Bacteria</taxon>
        <taxon>Bacillati</taxon>
        <taxon>Bacillota</taxon>
        <taxon>Bacilli</taxon>
        <taxon>Lactobacillales</taxon>
        <taxon>Enterococcaceae</taxon>
        <taxon>Enterococcus</taxon>
    </lineage>
</organism>
<evidence type="ECO:0000256" key="1">
    <source>
        <dbReference type="ARBA" id="ARBA00005437"/>
    </source>
</evidence>
<dbReference type="SUPFAM" id="SSF54518">
    <property type="entry name" value="Tubby C-terminal domain-like"/>
    <property type="match status" value="1"/>
</dbReference>
<evidence type="ECO:0008006" key="4">
    <source>
        <dbReference type="Google" id="ProtNLM"/>
    </source>
</evidence>
<reference evidence="3" key="1">
    <citation type="submission" date="2017-05" db="EMBL/GenBank/DDBJ databases">
        <title>The Genome Sequence of EEnterococcus faecalis 9F2_4866.</title>
        <authorList>
            <consortium name="The Broad Institute Genomics Platform"/>
            <consortium name="The Broad Institute Genomic Center for Infectious Diseases"/>
            <person name="Earl A."/>
            <person name="Manson A."/>
            <person name="Schwartman J."/>
            <person name="Gilmore M."/>
            <person name="Abouelleil A."/>
            <person name="Cao P."/>
            <person name="Chapman S."/>
            <person name="Cusick C."/>
            <person name="Shea T."/>
            <person name="Young S."/>
            <person name="Neafsey D."/>
            <person name="Nusbaum C."/>
            <person name="Birren B."/>
        </authorList>
    </citation>
    <scope>NUCLEOTIDE SEQUENCE [LARGE SCALE GENOMIC DNA]</scope>
    <source>
        <strain evidence="3">7F3_DIV0205</strain>
    </source>
</reference>
<comment type="similarity">
    <text evidence="1">Belongs to the LOR family.</text>
</comment>
<evidence type="ECO:0000313" key="2">
    <source>
        <dbReference type="EMBL" id="WYK00518.1"/>
    </source>
</evidence>
<protein>
    <recommendedName>
        <fullName evidence="4">Tubby C 2 family protein</fullName>
    </recommendedName>
</protein>
<sequence length="172" mass="19930">MVSEFFIQEQQLSKVTRTLVKDEDGKSIFLLVGRWGTRGDALSLYTMNGELVASIRQTSFAFGSRFELYKGFEKVGVLRKILNLNADFYYIQHMHWTVLGDIKNHRYSIYQVNHKIMEMSKATLFSGDYFSLVVTNDEDAPLCICVAAVLDYWLYNRKKNQHHKPIIGWGTC</sequence>
<dbReference type="AlphaFoldDB" id="A0AAQ3WC04"/>
<gene>
    <name evidence="2" type="ORF">A5821_001616</name>
</gene>
<dbReference type="InterPro" id="IPR007612">
    <property type="entry name" value="LOR"/>
</dbReference>
<dbReference type="InterPro" id="IPR038595">
    <property type="entry name" value="LOR_sf"/>
</dbReference>
<accession>A0AAQ3WC04</accession>
<dbReference type="InterPro" id="IPR025659">
    <property type="entry name" value="Tubby-like_C"/>
</dbReference>